<dbReference type="PROSITE" id="PS51257">
    <property type="entry name" value="PROKAR_LIPOPROTEIN"/>
    <property type="match status" value="1"/>
</dbReference>
<feature type="compositionally biased region" description="Basic and acidic residues" evidence="3">
    <location>
        <begin position="458"/>
        <end position="472"/>
    </location>
</feature>
<dbReference type="Pfam" id="PF02321">
    <property type="entry name" value="OEP"/>
    <property type="match status" value="2"/>
</dbReference>
<dbReference type="AlphaFoldDB" id="A0A5C6U5D9"/>
<dbReference type="Gene3D" id="2.20.200.10">
    <property type="entry name" value="Outer membrane efflux proteins (OEP)"/>
    <property type="match status" value="1"/>
</dbReference>
<feature type="chain" id="PRO_5023016636" evidence="2">
    <location>
        <begin position="25"/>
        <end position="496"/>
    </location>
</feature>
<keyword evidence="2" id="KW-0472">Membrane</keyword>
<dbReference type="InterPro" id="IPR003423">
    <property type="entry name" value="OMP_efflux"/>
</dbReference>
<reference evidence="4 5" key="1">
    <citation type="submission" date="2019-08" db="EMBL/GenBank/DDBJ databases">
        <authorList>
            <person name="Khan S.A."/>
            <person name="Jeon C.O."/>
            <person name="Jeong S.E."/>
        </authorList>
    </citation>
    <scope>NUCLEOTIDE SEQUENCE [LARGE SCALE GENOMIC DNA]</scope>
    <source>
        <strain evidence="5">IMCC1728</strain>
    </source>
</reference>
<evidence type="ECO:0000256" key="3">
    <source>
        <dbReference type="SAM" id="MobiDB-lite"/>
    </source>
</evidence>
<name>A0A5C6U5D9_9BURK</name>
<feature type="signal peptide" evidence="2">
    <location>
        <begin position="1"/>
        <end position="24"/>
    </location>
</feature>
<dbReference type="Proteomes" id="UP000321832">
    <property type="component" value="Unassembled WGS sequence"/>
</dbReference>
<evidence type="ECO:0000256" key="1">
    <source>
        <dbReference type="ARBA" id="ARBA00007613"/>
    </source>
</evidence>
<keyword evidence="2" id="KW-0812">Transmembrane</keyword>
<comment type="similarity">
    <text evidence="1 2">Belongs to the outer membrane factor (OMF) (TC 1.B.17) family.</text>
</comment>
<gene>
    <name evidence="4" type="ORF">FSC37_18935</name>
</gene>
<comment type="subcellular location">
    <subcellularLocation>
        <location evidence="2">Cell membrane</location>
        <topology evidence="2">Lipid-anchor</topology>
    </subcellularLocation>
</comment>
<evidence type="ECO:0000313" key="4">
    <source>
        <dbReference type="EMBL" id="TXC67066.1"/>
    </source>
</evidence>
<protein>
    <submittedName>
        <fullName evidence="4">Efflux transporter outer membrane subunit</fullName>
    </submittedName>
</protein>
<dbReference type="SUPFAM" id="SSF56954">
    <property type="entry name" value="Outer membrane efflux proteins (OEP)"/>
    <property type="match status" value="1"/>
</dbReference>
<comment type="caution">
    <text evidence="4">The sequence shown here is derived from an EMBL/GenBank/DDBJ whole genome shotgun (WGS) entry which is preliminary data.</text>
</comment>
<dbReference type="NCBIfam" id="TIGR01845">
    <property type="entry name" value="outer_NodT"/>
    <property type="match status" value="1"/>
</dbReference>
<dbReference type="EMBL" id="VOPW01000001">
    <property type="protein sequence ID" value="TXC67066.1"/>
    <property type="molecule type" value="Genomic_DNA"/>
</dbReference>
<keyword evidence="2" id="KW-1134">Transmembrane beta strand</keyword>
<keyword evidence="2" id="KW-0564">Palmitate</keyword>
<feature type="compositionally biased region" description="Low complexity" evidence="3">
    <location>
        <begin position="473"/>
        <end position="487"/>
    </location>
</feature>
<keyword evidence="5" id="KW-1185">Reference proteome</keyword>
<organism evidence="4 5">
    <name type="scientific">Piscinibacter aquaticus</name>
    <dbReference type="NCBI Taxonomy" id="392597"/>
    <lineage>
        <taxon>Bacteria</taxon>
        <taxon>Pseudomonadati</taxon>
        <taxon>Pseudomonadota</taxon>
        <taxon>Betaproteobacteria</taxon>
        <taxon>Burkholderiales</taxon>
        <taxon>Sphaerotilaceae</taxon>
        <taxon>Piscinibacter</taxon>
    </lineage>
</organism>
<sequence>MRKTSMAVAIAAMLAGCAAGPDYRAPASPAEPAFVMPAAAGEPAAAFWRGFSDPVLDALIADAVKANADVRLAQARLQEVRSLAGETDANRLPSLSLGAGAGRGNQLGFPIDNYLSASAAFNWELDFFGRTRRASESAAAQVQAGEAGVLAAQRLVGAEIATQYLALRALQQRLAVAQESLANQRETQRIVKARADLGRGTPLDVARANALVETTEASLPALQGAIERTALRIATLSGRAPRATLALLAEAVPLPSLPAANAEALAAGTPQGLLERRPDIRLAERQLAAATAAIGVARADLYPRISLVGLLGFTSTRAADLFEAAGRNTNLGASLSWSALDFGRVRNRIGASEARAQAALVQWEQTVQLALEETEGALSAYTRSVQQAARLENAARESAEAARPARVRYEAGATDLLTVLDAERTALSARDALVQSQQGTLSSLVAVYRALGGGGRPPAERLHESRAHRPDRAFAAARAPPRPGCRGRPPRPRRAS</sequence>
<dbReference type="Gene3D" id="1.20.1600.10">
    <property type="entry name" value="Outer membrane efflux proteins (OEP)"/>
    <property type="match status" value="1"/>
</dbReference>
<proteinExistence type="inferred from homology"/>
<keyword evidence="2" id="KW-0449">Lipoprotein</keyword>
<dbReference type="GO" id="GO:0005886">
    <property type="term" value="C:plasma membrane"/>
    <property type="evidence" value="ECO:0007669"/>
    <property type="project" value="UniProtKB-SubCell"/>
</dbReference>
<dbReference type="InterPro" id="IPR010131">
    <property type="entry name" value="MdtP/NodT-like"/>
</dbReference>
<accession>A0A5C6U5D9</accession>
<dbReference type="GO" id="GO:0015562">
    <property type="term" value="F:efflux transmembrane transporter activity"/>
    <property type="evidence" value="ECO:0007669"/>
    <property type="project" value="InterPro"/>
</dbReference>
<evidence type="ECO:0000256" key="2">
    <source>
        <dbReference type="RuleBase" id="RU362097"/>
    </source>
</evidence>
<dbReference type="PANTHER" id="PTHR30203:SF25">
    <property type="entry name" value="OUTER MEMBRANE PROTEIN-RELATED"/>
    <property type="match status" value="1"/>
</dbReference>
<keyword evidence="2" id="KW-0732">Signal</keyword>
<evidence type="ECO:0000313" key="5">
    <source>
        <dbReference type="Proteomes" id="UP000321832"/>
    </source>
</evidence>
<feature type="region of interest" description="Disordered" evidence="3">
    <location>
        <begin position="455"/>
        <end position="496"/>
    </location>
</feature>
<dbReference type="PANTHER" id="PTHR30203">
    <property type="entry name" value="OUTER MEMBRANE CATION EFFLUX PROTEIN"/>
    <property type="match status" value="1"/>
</dbReference>